<evidence type="ECO:0000313" key="20">
    <source>
        <dbReference type="EMBL" id="AHB36705.1"/>
    </source>
</evidence>
<feature type="binding site" evidence="18">
    <location>
        <position position="286"/>
    </location>
    <ligand>
        <name>ATP</name>
        <dbReference type="ChEBI" id="CHEBI:30616"/>
    </ligand>
</feature>
<dbReference type="SMART" id="SM00981">
    <property type="entry name" value="THUMP"/>
    <property type="match status" value="1"/>
</dbReference>
<dbReference type="Pfam" id="PF02926">
    <property type="entry name" value="THUMP"/>
    <property type="match status" value="1"/>
</dbReference>
<dbReference type="FunFam" id="3.40.50.620:FF:000053">
    <property type="entry name" value="Probable tRNA sulfurtransferase"/>
    <property type="match status" value="1"/>
</dbReference>
<keyword evidence="5 18" id="KW-0547">Nucleotide-binding</keyword>
<dbReference type="Proteomes" id="UP000018550">
    <property type="component" value="Chromosome"/>
</dbReference>
<evidence type="ECO:0000256" key="12">
    <source>
        <dbReference type="ARBA" id="ARBA00061472"/>
    </source>
</evidence>
<comment type="catalytic activity">
    <reaction evidence="10 18">
        <text>[ThiS sulfur-carrier protein]-C-terminal Gly-Gly-AMP + S-sulfanyl-L-cysteinyl-[cysteine desulfurase] + AH2 = [ThiS sulfur-carrier protein]-C-terminal-Gly-aminoethanethioate + L-cysteinyl-[cysteine desulfurase] + A + AMP + 2 H(+)</text>
        <dbReference type="Rhea" id="RHEA:43340"/>
        <dbReference type="Rhea" id="RHEA-COMP:12157"/>
        <dbReference type="Rhea" id="RHEA-COMP:12158"/>
        <dbReference type="Rhea" id="RHEA-COMP:12910"/>
        <dbReference type="Rhea" id="RHEA-COMP:19908"/>
        <dbReference type="ChEBI" id="CHEBI:13193"/>
        <dbReference type="ChEBI" id="CHEBI:15378"/>
        <dbReference type="ChEBI" id="CHEBI:17499"/>
        <dbReference type="ChEBI" id="CHEBI:29950"/>
        <dbReference type="ChEBI" id="CHEBI:61963"/>
        <dbReference type="ChEBI" id="CHEBI:90618"/>
        <dbReference type="ChEBI" id="CHEBI:232372"/>
        <dbReference type="ChEBI" id="CHEBI:456215"/>
    </reaction>
</comment>
<dbReference type="Pfam" id="PF02568">
    <property type="entry name" value="ThiI"/>
    <property type="match status" value="1"/>
</dbReference>
<organism evidence="20 21">
    <name type="scientific">Spiroplasma apis B31</name>
    <dbReference type="NCBI Taxonomy" id="1276258"/>
    <lineage>
        <taxon>Bacteria</taxon>
        <taxon>Bacillati</taxon>
        <taxon>Mycoplasmatota</taxon>
        <taxon>Mollicutes</taxon>
        <taxon>Entomoplasmatales</taxon>
        <taxon>Spiroplasmataceae</taxon>
        <taxon>Spiroplasma</taxon>
    </lineage>
</organism>
<keyword evidence="2 18" id="KW-0963">Cytoplasm</keyword>
<evidence type="ECO:0000256" key="18">
    <source>
        <dbReference type="HAMAP-Rule" id="MF_00021"/>
    </source>
</evidence>
<dbReference type="InterPro" id="IPR020536">
    <property type="entry name" value="ThiI_AANH"/>
</dbReference>
<dbReference type="GO" id="GO:0140741">
    <property type="term" value="F:tRNA-uracil-4 sulfurtransferase activity"/>
    <property type="evidence" value="ECO:0007669"/>
    <property type="project" value="UniProtKB-EC"/>
</dbReference>
<evidence type="ECO:0000256" key="2">
    <source>
        <dbReference type="ARBA" id="ARBA00022490"/>
    </source>
</evidence>
<evidence type="ECO:0000256" key="4">
    <source>
        <dbReference type="ARBA" id="ARBA00022679"/>
    </source>
</evidence>
<reference evidence="20 21" key="1">
    <citation type="journal article" date="2014" name="Genome Announc.">
        <title>Complete Genome Sequence of Spiroplasma apis B31T (ATCC 33834), a Bacterium Associated with May Disease of Honeybees (Apis mellifera).</title>
        <authorList>
            <person name="Ku C."/>
            <person name="Lo W.S."/>
            <person name="Chen L.L."/>
            <person name="Kuo C.H."/>
        </authorList>
    </citation>
    <scope>NUCLEOTIDE SEQUENCE [LARGE SCALE GENOMIC DNA]</scope>
    <source>
        <strain evidence="20">B31</strain>
    </source>
</reference>
<dbReference type="PANTHER" id="PTHR43209">
    <property type="entry name" value="TRNA SULFURTRANSFERASE"/>
    <property type="match status" value="1"/>
</dbReference>
<dbReference type="Pfam" id="PF22025">
    <property type="entry name" value="ThiI_fer"/>
    <property type="match status" value="1"/>
</dbReference>
<keyword evidence="6 18" id="KW-0067">ATP-binding</keyword>
<dbReference type="AlphaFoldDB" id="V5RLI5"/>
<dbReference type="InterPro" id="IPR050102">
    <property type="entry name" value="tRNA_sulfurtransferase_ThiI"/>
</dbReference>
<dbReference type="EMBL" id="CP006682">
    <property type="protein sequence ID" value="AHB36705.1"/>
    <property type="molecule type" value="Genomic_DNA"/>
</dbReference>
<feature type="binding site" evidence="18">
    <location>
        <position position="295"/>
    </location>
    <ligand>
        <name>ATP</name>
        <dbReference type="ChEBI" id="CHEBI:30616"/>
    </ligand>
</feature>
<dbReference type="OrthoDB" id="9773948at2"/>
<feature type="binding site" evidence="18">
    <location>
        <begin position="181"/>
        <end position="182"/>
    </location>
    <ligand>
        <name>ATP</name>
        <dbReference type="ChEBI" id="CHEBI:30616"/>
    </ligand>
</feature>
<dbReference type="InterPro" id="IPR003720">
    <property type="entry name" value="tRNA_STrfase"/>
</dbReference>
<dbReference type="eggNOG" id="COG0301">
    <property type="taxonomic scope" value="Bacteria"/>
</dbReference>
<evidence type="ECO:0000256" key="9">
    <source>
        <dbReference type="ARBA" id="ARBA00050570"/>
    </source>
</evidence>
<dbReference type="KEGG" id="sapi:SAPIS_v1c08600"/>
<dbReference type="GO" id="GO:0004810">
    <property type="term" value="F:CCA tRNA nucleotidyltransferase activity"/>
    <property type="evidence" value="ECO:0007669"/>
    <property type="project" value="InterPro"/>
</dbReference>
<feature type="binding site" evidence="18">
    <location>
        <begin position="206"/>
        <end position="207"/>
    </location>
    <ligand>
        <name>ATP</name>
        <dbReference type="ChEBI" id="CHEBI:30616"/>
    </ligand>
</feature>
<sequence>MKNILVRYGELTLKGNNKNIFINKLIQNIKFKLKPYKDILEYKKDHNSLTIKVNDDSFVETICESLTKVFGIYSISVAEIVERDVNKVLEYTLKVAQSFNKGTFKVEVDRKDKFFELGSTEMKLKIAANILKNCAGLKVDVHNPDLKITVIIKQDGIYIFTSRQNGIKGLPVGISGKAISLLSGGIDSPVASYLVMKRGMVVDFLHFMTPPHTSVEALEKVFTLAKKLQTFNHSSFMLYVCDFSIILRELMHIKDESYRITIMRRVFVRIANKLATQIKAKAIITGDNLGQVASQTIESINTINETSNLTILRPLLTFDKEEIIHLAKKIGTYETSILPFDDVCSMYVPNKPVTKPKAYIAREQEKDILLDELIEYTISKFIKSFYFKDGEMIEKVEQNQRKEN</sequence>
<dbReference type="GO" id="GO:0000049">
    <property type="term" value="F:tRNA binding"/>
    <property type="evidence" value="ECO:0007669"/>
    <property type="project" value="UniProtKB-UniRule"/>
</dbReference>
<dbReference type="PATRIC" id="fig|1276258.3.peg.881"/>
<evidence type="ECO:0000256" key="3">
    <source>
        <dbReference type="ARBA" id="ARBA00022555"/>
    </source>
</evidence>
<evidence type="ECO:0000256" key="1">
    <source>
        <dbReference type="ARBA" id="ARBA00004496"/>
    </source>
</evidence>
<dbReference type="HAMAP" id="MF_00021">
    <property type="entry name" value="ThiI"/>
    <property type="match status" value="1"/>
</dbReference>
<dbReference type="SUPFAM" id="SSF143437">
    <property type="entry name" value="THUMP domain-like"/>
    <property type="match status" value="1"/>
</dbReference>
<dbReference type="STRING" id="1276258.SAPIS_v1c08600"/>
<dbReference type="InterPro" id="IPR049962">
    <property type="entry name" value="THUMP_ThiI"/>
</dbReference>
<comment type="subcellular location">
    <subcellularLocation>
        <location evidence="1 18">Cytoplasm</location>
    </subcellularLocation>
</comment>
<dbReference type="GO" id="GO:0009229">
    <property type="term" value="P:thiamine diphosphate biosynthetic process"/>
    <property type="evidence" value="ECO:0007669"/>
    <property type="project" value="UniProtKB-UniRule"/>
</dbReference>
<dbReference type="SUPFAM" id="SSF52402">
    <property type="entry name" value="Adenine nucleotide alpha hydrolases-like"/>
    <property type="match status" value="1"/>
</dbReference>
<evidence type="ECO:0000256" key="10">
    <source>
        <dbReference type="ARBA" id="ARBA00052330"/>
    </source>
</evidence>
<evidence type="ECO:0000259" key="19">
    <source>
        <dbReference type="PROSITE" id="PS51165"/>
    </source>
</evidence>
<dbReference type="UniPathway" id="UPA00060"/>
<evidence type="ECO:0000256" key="16">
    <source>
        <dbReference type="ARBA" id="ARBA00077849"/>
    </source>
</evidence>
<evidence type="ECO:0000256" key="14">
    <source>
        <dbReference type="ARBA" id="ARBA00071867"/>
    </source>
</evidence>
<dbReference type="Gene3D" id="3.30.2130.30">
    <property type="match status" value="1"/>
</dbReference>
<dbReference type="InterPro" id="IPR014729">
    <property type="entry name" value="Rossmann-like_a/b/a_fold"/>
</dbReference>
<keyword evidence="4 18" id="KW-0808">Transferase</keyword>
<protein>
    <recommendedName>
        <fullName evidence="14 18">Probable tRNA sulfurtransferase</fullName>
        <ecNumber evidence="13 18">2.8.1.4</ecNumber>
    </recommendedName>
    <alternativeName>
        <fullName evidence="15 18">Sulfur carrier protein ThiS sulfurtransferase</fullName>
    </alternativeName>
    <alternativeName>
        <fullName evidence="16 18">Thiamine biosynthesis protein ThiI</fullName>
    </alternativeName>
    <alternativeName>
        <fullName evidence="17 18">tRNA 4-thiouridine synthase</fullName>
    </alternativeName>
</protein>
<feature type="domain" description="THUMP" evidence="19">
    <location>
        <begin position="60"/>
        <end position="163"/>
    </location>
</feature>
<dbReference type="GO" id="GO:0052837">
    <property type="term" value="P:thiazole biosynthetic process"/>
    <property type="evidence" value="ECO:0007669"/>
    <property type="project" value="TreeGrafter"/>
</dbReference>
<evidence type="ECO:0000256" key="8">
    <source>
        <dbReference type="ARBA" id="ARBA00022977"/>
    </source>
</evidence>
<feature type="binding site" evidence="18">
    <location>
        <position position="264"/>
    </location>
    <ligand>
        <name>ATP</name>
        <dbReference type="ChEBI" id="CHEBI:30616"/>
    </ligand>
</feature>
<evidence type="ECO:0000256" key="7">
    <source>
        <dbReference type="ARBA" id="ARBA00022884"/>
    </source>
</evidence>
<dbReference type="Gene3D" id="3.40.50.620">
    <property type="entry name" value="HUPs"/>
    <property type="match status" value="1"/>
</dbReference>
<dbReference type="NCBIfam" id="TIGR00342">
    <property type="entry name" value="tRNA uracil 4-sulfurtransferase ThiI"/>
    <property type="match status" value="1"/>
</dbReference>
<proteinExistence type="inferred from homology"/>
<dbReference type="PANTHER" id="PTHR43209:SF1">
    <property type="entry name" value="TRNA SULFURTRANSFERASE"/>
    <property type="match status" value="1"/>
</dbReference>
<dbReference type="GO" id="GO:0002937">
    <property type="term" value="P:tRNA 4-thiouridine biosynthesis"/>
    <property type="evidence" value="ECO:0007669"/>
    <property type="project" value="TreeGrafter"/>
</dbReference>
<dbReference type="CDD" id="cd01712">
    <property type="entry name" value="PPase_ThiI"/>
    <property type="match status" value="1"/>
</dbReference>
<evidence type="ECO:0000256" key="5">
    <source>
        <dbReference type="ARBA" id="ARBA00022741"/>
    </source>
</evidence>
<evidence type="ECO:0000313" key="21">
    <source>
        <dbReference type="Proteomes" id="UP000018550"/>
    </source>
</evidence>
<dbReference type="InterPro" id="IPR054173">
    <property type="entry name" value="ThiI_fer"/>
</dbReference>
<evidence type="ECO:0000256" key="6">
    <source>
        <dbReference type="ARBA" id="ARBA00022840"/>
    </source>
</evidence>
<dbReference type="GO" id="GO:0009228">
    <property type="term" value="P:thiamine biosynthetic process"/>
    <property type="evidence" value="ECO:0007669"/>
    <property type="project" value="UniProtKB-KW"/>
</dbReference>
<evidence type="ECO:0000256" key="17">
    <source>
        <dbReference type="ARBA" id="ARBA00080570"/>
    </source>
</evidence>
<keyword evidence="3 18" id="KW-0820">tRNA-binding</keyword>
<dbReference type="InterPro" id="IPR049961">
    <property type="entry name" value="ThiI_N"/>
</dbReference>
<evidence type="ECO:0000256" key="13">
    <source>
        <dbReference type="ARBA" id="ARBA00066827"/>
    </source>
</evidence>
<evidence type="ECO:0000256" key="15">
    <source>
        <dbReference type="ARBA" id="ARBA00075337"/>
    </source>
</evidence>
<accession>V5RLI5</accession>
<keyword evidence="7 18" id="KW-0694">RNA-binding</keyword>
<gene>
    <name evidence="18 20" type="primary">thiI</name>
    <name evidence="20" type="ORF">SAPIS_v1c08600</name>
</gene>
<dbReference type="PROSITE" id="PS51165">
    <property type="entry name" value="THUMP"/>
    <property type="match status" value="1"/>
</dbReference>
<dbReference type="GO" id="GO:0005829">
    <property type="term" value="C:cytosol"/>
    <property type="evidence" value="ECO:0007669"/>
    <property type="project" value="TreeGrafter"/>
</dbReference>
<dbReference type="EC" id="2.8.1.4" evidence="13 18"/>
<dbReference type="InterPro" id="IPR004114">
    <property type="entry name" value="THUMP_dom"/>
</dbReference>
<evidence type="ECO:0000256" key="11">
    <source>
        <dbReference type="ARBA" id="ARBA00058382"/>
    </source>
</evidence>
<dbReference type="RefSeq" id="WP_023790058.1">
    <property type="nucleotide sequence ID" value="NC_022998.1"/>
</dbReference>
<name>V5RLI5_SPIAP</name>
<comment type="function">
    <text evidence="11 18">Catalyzes the ATP-dependent transfer of a sulfur to tRNA to produce 4-thiouridine in position 8 of tRNAs, which functions as a near-UV photosensor. Also catalyzes the transfer of sulfur to the sulfur carrier protein ThiS, forming ThiS-thiocarboxylate. This is a step in the synthesis of thiazole, in the thiamine biosynthesis pathway. The sulfur is donated as persulfide by IscS.</text>
</comment>
<dbReference type="GO" id="GO:0005524">
    <property type="term" value="F:ATP binding"/>
    <property type="evidence" value="ECO:0007669"/>
    <property type="project" value="UniProtKB-UniRule"/>
</dbReference>
<comment type="catalytic activity">
    <reaction evidence="9 18">
        <text>[ThiI sulfur-carrier protein]-S-sulfanyl-L-cysteine + a uridine in tRNA + 2 reduced [2Fe-2S]-[ferredoxin] + ATP + H(+) = [ThiI sulfur-carrier protein]-L-cysteine + a 4-thiouridine in tRNA + 2 oxidized [2Fe-2S]-[ferredoxin] + AMP + diphosphate</text>
        <dbReference type="Rhea" id="RHEA:24176"/>
        <dbReference type="Rhea" id="RHEA-COMP:10000"/>
        <dbReference type="Rhea" id="RHEA-COMP:10001"/>
        <dbReference type="Rhea" id="RHEA-COMP:13337"/>
        <dbReference type="Rhea" id="RHEA-COMP:13338"/>
        <dbReference type="Rhea" id="RHEA-COMP:13339"/>
        <dbReference type="Rhea" id="RHEA-COMP:13340"/>
        <dbReference type="ChEBI" id="CHEBI:15378"/>
        <dbReference type="ChEBI" id="CHEBI:29950"/>
        <dbReference type="ChEBI" id="CHEBI:30616"/>
        <dbReference type="ChEBI" id="CHEBI:33019"/>
        <dbReference type="ChEBI" id="CHEBI:33737"/>
        <dbReference type="ChEBI" id="CHEBI:33738"/>
        <dbReference type="ChEBI" id="CHEBI:61963"/>
        <dbReference type="ChEBI" id="CHEBI:65315"/>
        <dbReference type="ChEBI" id="CHEBI:136798"/>
        <dbReference type="ChEBI" id="CHEBI:456215"/>
        <dbReference type="EC" id="2.8.1.4"/>
    </reaction>
</comment>
<keyword evidence="21" id="KW-1185">Reference proteome</keyword>
<comment type="similarity">
    <text evidence="12 18">Belongs to the ThiI family.</text>
</comment>
<comment type="pathway">
    <text evidence="18">Cofactor biosynthesis; thiamine diphosphate biosynthesis.</text>
</comment>
<keyword evidence="8 18" id="KW-0784">Thiamine biosynthesis</keyword>
<dbReference type="HOGENOM" id="CLU_037952_4_0_14"/>
<dbReference type="CDD" id="cd11716">
    <property type="entry name" value="THUMP_ThiI"/>
    <property type="match status" value="1"/>
</dbReference>